<protein>
    <submittedName>
        <fullName evidence="1">Uncharacterized protein</fullName>
    </submittedName>
</protein>
<name>A0A0K2ULC8_LEPSM</name>
<dbReference type="AlphaFoldDB" id="A0A0K2ULC8"/>
<accession>A0A0K2ULC8</accession>
<proteinExistence type="predicted"/>
<sequence>MKLNQYDEYILSRMNILLQSQSLLFQNFYPDGLCNS</sequence>
<reference evidence="1" key="1">
    <citation type="submission" date="2014-05" db="EMBL/GenBank/DDBJ databases">
        <authorList>
            <person name="Chronopoulou M."/>
        </authorList>
    </citation>
    <scope>NUCLEOTIDE SEQUENCE</scope>
    <source>
        <tissue evidence="1">Whole organism</tissue>
    </source>
</reference>
<organism evidence="1">
    <name type="scientific">Lepeophtheirus salmonis</name>
    <name type="common">Salmon louse</name>
    <name type="synonym">Caligus salmonis</name>
    <dbReference type="NCBI Taxonomy" id="72036"/>
    <lineage>
        <taxon>Eukaryota</taxon>
        <taxon>Metazoa</taxon>
        <taxon>Ecdysozoa</taxon>
        <taxon>Arthropoda</taxon>
        <taxon>Crustacea</taxon>
        <taxon>Multicrustacea</taxon>
        <taxon>Hexanauplia</taxon>
        <taxon>Copepoda</taxon>
        <taxon>Siphonostomatoida</taxon>
        <taxon>Caligidae</taxon>
        <taxon>Lepeophtheirus</taxon>
    </lineage>
</organism>
<dbReference type="EMBL" id="HACA01021336">
    <property type="protein sequence ID" value="CDW38697.1"/>
    <property type="molecule type" value="Transcribed_RNA"/>
</dbReference>
<evidence type="ECO:0000313" key="1">
    <source>
        <dbReference type="EMBL" id="CDW38697.1"/>
    </source>
</evidence>